<reference evidence="3 4" key="1">
    <citation type="journal article" date="2013" name="Mar. Genomics">
        <title>Expression of sulfatases in Rhodopirellula baltica and the diversity of sulfatases in the genus Rhodopirellula.</title>
        <authorList>
            <person name="Wegner C.E."/>
            <person name="Richter-Heitmann T."/>
            <person name="Klindworth A."/>
            <person name="Klockow C."/>
            <person name="Richter M."/>
            <person name="Achstetter T."/>
            <person name="Glockner F.O."/>
            <person name="Harder J."/>
        </authorList>
    </citation>
    <scope>NUCLEOTIDE SEQUENCE [LARGE SCALE GENOMIC DNA]</scope>
    <source>
        <strain evidence="3 4">SM1</strain>
    </source>
</reference>
<name>M5RGD5_9BACT</name>
<feature type="region of interest" description="Disordered" evidence="1">
    <location>
        <begin position="1"/>
        <end position="21"/>
    </location>
</feature>
<proteinExistence type="predicted"/>
<comment type="caution">
    <text evidence="3">The sequence shown here is derived from an EMBL/GenBank/DDBJ whole genome shotgun (WGS) entry which is preliminary data.</text>
</comment>
<dbReference type="EMBL" id="ANOG01000697">
    <property type="protein sequence ID" value="EMI18196.1"/>
    <property type="molecule type" value="Genomic_DNA"/>
</dbReference>
<evidence type="ECO:0000313" key="3">
    <source>
        <dbReference type="EMBL" id="EMI18196.1"/>
    </source>
</evidence>
<organism evidence="3 4">
    <name type="scientific">Rhodopirellula maiorica SM1</name>
    <dbReference type="NCBI Taxonomy" id="1265738"/>
    <lineage>
        <taxon>Bacteria</taxon>
        <taxon>Pseudomonadati</taxon>
        <taxon>Planctomycetota</taxon>
        <taxon>Planctomycetia</taxon>
        <taxon>Pirellulales</taxon>
        <taxon>Pirellulaceae</taxon>
        <taxon>Novipirellula</taxon>
    </lineage>
</organism>
<feature type="transmembrane region" description="Helical" evidence="2">
    <location>
        <begin position="29"/>
        <end position="50"/>
    </location>
</feature>
<keyword evidence="2" id="KW-0812">Transmembrane</keyword>
<sequence length="610" mass="67478">MSFTPNDDRDSSRITSPPSSAASKVRRSGVLKILAGVIFFVAVFAFYATFIPSPRVARGVLSVTADDASDNGYRQVGEVSDQAALSANAVTLEASHNVSTVSTSSSSNGARFFARSLAIYNEGTHLLMERVGLDVFETLRDQERFDTLHYVPAGERLADGGPLPEVFVTLNMKSWKEQGLPGHKTYDGELVVTLGNQYRGSSHHYSTNTTPPQVSFRSQMKIEYHATQTGFETSGARYQAVSRDIAKEIVKRFGKLLDDMAEKHSVPGNIPDAFYPTYVPPPAFDFVEVLKAEKRVDGHLFMSPTEAVWQVTNGGSTQDTIATVIESLRKLGWDVSDNNSQNDYLRATHGNEVVTVFSENDGLGASLVDEQKQPSVFVVYRRSMSEKSFAEAIKQLIQSDASESTLLMFQQRWYRYPEQIGQFFEKHHPTHPDTWLQLARLHKTSDPEAAIQALLKATALQRITAQQSANTSMKKLAEELGMEELPKQISDATITSLGLNKLTSPGELELMLSDDGQAIIYLGERKDRQTWLLLTPAPKRGSGAERPLRIQTFQLGKGVTSRSTQTVGDLTTEQERIYATRAGKNDSLNISSVPAPEPGRYRLKLQRTAN</sequence>
<feature type="compositionally biased region" description="Basic and acidic residues" evidence="1">
    <location>
        <begin position="1"/>
        <end position="12"/>
    </location>
</feature>
<dbReference type="AlphaFoldDB" id="M5RGD5"/>
<keyword evidence="2" id="KW-1133">Transmembrane helix</keyword>
<dbReference type="PATRIC" id="fig|1265738.3.peg.4908"/>
<accession>M5RGD5</accession>
<keyword evidence="2" id="KW-0472">Membrane</keyword>
<dbReference type="RefSeq" id="WP_008701755.1">
    <property type="nucleotide sequence ID" value="NZ_ANOG01000697.1"/>
</dbReference>
<dbReference type="OrthoDB" id="272960at2"/>
<gene>
    <name evidence="3" type="ORF">RMSM_04887</name>
</gene>
<protein>
    <submittedName>
        <fullName evidence="3">Uncharacterized protein</fullName>
    </submittedName>
</protein>
<dbReference type="Proteomes" id="UP000011991">
    <property type="component" value="Unassembled WGS sequence"/>
</dbReference>
<evidence type="ECO:0000256" key="2">
    <source>
        <dbReference type="SAM" id="Phobius"/>
    </source>
</evidence>
<evidence type="ECO:0000313" key="4">
    <source>
        <dbReference type="Proteomes" id="UP000011991"/>
    </source>
</evidence>
<evidence type="ECO:0000256" key="1">
    <source>
        <dbReference type="SAM" id="MobiDB-lite"/>
    </source>
</evidence>
<keyword evidence="4" id="KW-1185">Reference proteome</keyword>